<evidence type="ECO:0000256" key="3">
    <source>
        <dbReference type="ARBA" id="ARBA00022670"/>
    </source>
</evidence>
<evidence type="ECO:0000313" key="11">
    <source>
        <dbReference type="Proteomes" id="UP000029964"/>
    </source>
</evidence>
<dbReference type="EC" id="3.4.19.12" evidence="8"/>
<dbReference type="CDD" id="cd09616">
    <property type="entry name" value="Peptidase_C12_UCH_L1_L3"/>
    <property type="match status" value="1"/>
</dbReference>
<dbReference type="Pfam" id="PF01088">
    <property type="entry name" value="Peptidase_C12"/>
    <property type="match status" value="1"/>
</dbReference>
<evidence type="ECO:0000259" key="9">
    <source>
        <dbReference type="PROSITE" id="PS52048"/>
    </source>
</evidence>
<sequence>MPTEGVWTSPEGKKVFIPLENNPEVFTSLVHDLGVSPDLGFYDVYSIDEPSLLSMVPRPAHALIFITPAPMYWSVREQDGIPQAKDRLSYDGAGDEEPVTWFLQTMGNACGLIALLHAVANGDARRFVKDGSLLDHLLKEGAPLKPRDRADLLYNSRELEEAHMRAARRGDTSAPRADEHCGYHFIAFTKGKDGHLWELEGGCDGPVDRGMLPEDADMLSEEALKKGIRKYLEFANGNLEFSIVALANRTEGDGG</sequence>
<proteinExistence type="inferred from homology"/>
<dbReference type="PANTHER" id="PTHR10589:SF17">
    <property type="entry name" value="UBIQUITIN CARBOXYL-TERMINAL HYDROLASE"/>
    <property type="match status" value="1"/>
</dbReference>
<dbReference type="OrthoDB" id="427186at2759"/>
<evidence type="ECO:0000256" key="7">
    <source>
        <dbReference type="PROSITE-ProRule" id="PRU01393"/>
    </source>
</evidence>
<dbReference type="PROSITE" id="PS00140">
    <property type="entry name" value="UCH_1"/>
    <property type="match status" value="1"/>
</dbReference>
<comment type="similarity">
    <text evidence="2 7 8">Belongs to the peptidase C12 family.</text>
</comment>
<feature type="domain" description="UCH catalytic" evidence="9">
    <location>
        <begin position="15"/>
        <end position="248"/>
    </location>
</feature>
<dbReference type="Gene3D" id="3.40.532.10">
    <property type="entry name" value="Peptidase C12, ubiquitin carboxyl-terminal hydrolase"/>
    <property type="match status" value="1"/>
</dbReference>
<reference evidence="11" key="1">
    <citation type="journal article" date="2014" name="Genome Announc.">
        <title>Genome sequence and annotation of Acremonium chrysogenum, producer of the beta-lactam antibiotic cephalosporin C.</title>
        <authorList>
            <person name="Terfehr D."/>
            <person name="Dahlmann T.A."/>
            <person name="Specht T."/>
            <person name="Zadra I."/>
            <person name="Kuernsteiner H."/>
            <person name="Kueck U."/>
        </authorList>
    </citation>
    <scope>NUCLEOTIDE SEQUENCE [LARGE SCALE GENOMIC DNA]</scope>
    <source>
        <strain evidence="11">ATCC 11550 / CBS 779.69 / DSM 880 / IAM 14645 / JCM 23072 / IMI 49137</strain>
    </source>
</reference>
<dbReference type="GO" id="GO:0005737">
    <property type="term" value="C:cytoplasm"/>
    <property type="evidence" value="ECO:0007669"/>
    <property type="project" value="TreeGrafter"/>
</dbReference>
<evidence type="ECO:0000256" key="2">
    <source>
        <dbReference type="ARBA" id="ARBA00009326"/>
    </source>
</evidence>
<comment type="catalytic activity">
    <reaction evidence="1 8">
        <text>Thiol-dependent hydrolysis of ester, thioester, amide, peptide and isopeptide bonds formed by the C-terminal Gly of ubiquitin (a 76-residue protein attached to proteins as an intracellular targeting signal).</text>
        <dbReference type="EC" id="3.4.19.12"/>
    </reaction>
</comment>
<evidence type="ECO:0000256" key="4">
    <source>
        <dbReference type="ARBA" id="ARBA00022786"/>
    </source>
</evidence>
<dbReference type="STRING" id="857340.A0A086T5L9"/>
<evidence type="ECO:0000256" key="6">
    <source>
        <dbReference type="ARBA" id="ARBA00022807"/>
    </source>
</evidence>
<dbReference type="PANTHER" id="PTHR10589">
    <property type="entry name" value="UBIQUITIN CARBOXYL-TERMINAL HYDROLASE"/>
    <property type="match status" value="1"/>
</dbReference>
<dbReference type="Proteomes" id="UP000029964">
    <property type="component" value="Unassembled WGS sequence"/>
</dbReference>
<evidence type="ECO:0000256" key="5">
    <source>
        <dbReference type="ARBA" id="ARBA00022801"/>
    </source>
</evidence>
<dbReference type="InterPro" id="IPR057254">
    <property type="entry name" value="UCH_AS"/>
</dbReference>
<dbReference type="GO" id="GO:0016579">
    <property type="term" value="P:protein deubiquitination"/>
    <property type="evidence" value="ECO:0007669"/>
    <property type="project" value="TreeGrafter"/>
</dbReference>
<dbReference type="InterPro" id="IPR036959">
    <property type="entry name" value="Peptidase_C12_UCH_sf"/>
</dbReference>
<keyword evidence="6 8" id="KW-0788">Thiol protease</keyword>
<comment type="caution">
    <text evidence="7">Lacks conserved residue(s) required for the propagation of feature annotation.</text>
</comment>
<dbReference type="SUPFAM" id="SSF54001">
    <property type="entry name" value="Cysteine proteinases"/>
    <property type="match status" value="1"/>
</dbReference>
<dbReference type="AlphaFoldDB" id="A0A086T5L9"/>
<dbReference type="PRINTS" id="PR00707">
    <property type="entry name" value="UBCTHYDRLASE"/>
</dbReference>
<dbReference type="GO" id="GO:0004843">
    <property type="term" value="F:cysteine-type deubiquitinase activity"/>
    <property type="evidence" value="ECO:0007669"/>
    <property type="project" value="UniProtKB-EC"/>
</dbReference>
<evidence type="ECO:0000256" key="1">
    <source>
        <dbReference type="ARBA" id="ARBA00000707"/>
    </source>
</evidence>
<evidence type="ECO:0000313" key="10">
    <source>
        <dbReference type="EMBL" id="KFH44651.1"/>
    </source>
</evidence>
<comment type="caution">
    <text evidence="10">The sequence shown here is derived from an EMBL/GenBank/DDBJ whole genome shotgun (WGS) entry which is preliminary data.</text>
</comment>
<name>A0A086T5L9_HAPC1</name>
<gene>
    <name evidence="10" type="ORF">ACRE_045550</name>
</gene>
<keyword evidence="3 8" id="KW-0645">Protease</keyword>
<evidence type="ECO:0000256" key="8">
    <source>
        <dbReference type="RuleBase" id="RU361215"/>
    </source>
</evidence>
<keyword evidence="11" id="KW-1185">Reference proteome</keyword>
<accession>A0A086T5L9</accession>
<dbReference type="PROSITE" id="PS52048">
    <property type="entry name" value="UCH_DOMAIN"/>
    <property type="match status" value="1"/>
</dbReference>
<keyword evidence="4 8" id="KW-0833">Ubl conjugation pathway</keyword>
<dbReference type="EMBL" id="JPKY01000044">
    <property type="protein sequence ID" value="KFH44651.1"/>
    <property type="molecule type" value="Genomic_DNA"/>
</dbReference>
<dbReference type="InterPro" id="IPR001578">
    <property type="entry name" value="Peptidase_C12_UCH"/>
</dbReference>
<dbReference type="GO" id="GO:0006511">
    <property type="term" value="P:ubiquitin-dependent protein catabolic process"/>
    <property type="evidence" value="ECO:0007669"/>
    <property type="project" value="UniProtKB-UniRule"/>
</dbReference>
<keyword evidence="5 8" id="KW-0378">Hydrolase</keyword>
<dbReference type="HOGENOM" id="CLU_054406_0_2_1"/>
<organism evidence="10 11">
    <name type="scientific">Hapsidospora chrysogenum (strain ATCC 11550 / CBS 779.69 / DSM 880 / IAM 14645 / JCM 23072 / IMI 49137)</name>
    <name type="common">Acremonium chrysogenum</name>
    <dbReference type="NCBI Taxonomy" id="857340"/>
    <lineage>
        <taxon>Eukaryota</taxon>
        <taxon>Fungi</taxon>
        <taxon>Dikarya</taxon>
        <taxon>Ascomycota</taxon>
        <taxon>Pezizomycotina</taxon>
        <taxon>Sordariomycetes</taxon>
        <taxon>Hypocreomycetidae</taxon>
        <taxon>Hypocreales</taxon>
        <taxon>Bionectriaceae</taxon>
        <taxon>Hapsidospora</taxon>
    </lineage>
</organism>
<protein>
    <recommendedName>
        <fullName evidence="8">Ubiquitin carboxyl-terminal hydrolase</fullName>
        <ecNumber evidence="8">3.4.19.12</ecNumber>
    </recommendedName>
</protein>
<dbReference type="InterPro" id="IPR038765">
    <property type="entry name" value="Papain-like_cys_pep_sf"/>
</dbReference>